<reference evidence="1 2" key="1">
    <citation type="journal article" date="2016" name="Int. J. Syst. Evol. Microbiol.">
        <title>Descriptions of Anaerotaenia torta gen. nov., sp. nov. and Anaerocolumna cellulosilytica gen. nov., sp. nov. isolated from a methanogenic reactor of cattle waste.</title>
        <authorList>
            <person name="Uek A."/>
            <person name="Ohtaki Y."/>
            <person name="Kaku N."/>
            <person name="Ueki K."/>
        </authorList>
    </citation>
    <scope>NUCLEOTIDE SEQUENCE [LARGE SCALE GENOMIC DNA]</scope>
    <source>
        <strain evidence="1 2">SN021</strain>
    </source>
</reference>
<evidence type="ECO:0000313" key="1">
    <source>
        <dbReference type="EMBL" id="BCJ94679.1"/>
    </source>
</evidence>
<evidence type="ECO:0000313" key="2">
    <source>
        <dbReference type="Proteomes" id="UP000515561"/>
    </source>
</evidence>
<accession>A0A6S6R057</accession>
<dbReference type="InterPro" id="IPR053158">
    <property type="entry name" value="CapK_Type1_Caps_Biosynth"/>
</dbReference>
<name>A0A6S6R057_9FIRM</name>
<dbReference type="Gene3D" id="3.40.50.12780">
    <property type="entry name" value="N-terminal domain of ligase-like"/>
    <property type="match status" value="1"/>
</dbReference>
<gene>
    <name evidence="1" type="ORF">acsn021_22480</name>
</gene>
<dbReference type="PANTHER" id="PTHR36932">
    <property type="entry name" value="CAPSULAR POLYSACCHARIDE BIOSYNTHESIS PROTEIN"/>
    <property type="match status" value="1"/>
</dbReference>
<dbReference type="AlphaFoldDB" id="A0A6S6R057"/>
<proteinExistence type="predicted"/>
<dbReference type="Proteomes" id="UP000515561">
    <property type="component" value="Chromosome"/>
</dbReference>
<sequence length="460" mass="53471">MTGNKILLKMYAVCPIFLQNIFISIYGLLLYGQRYGKTYRRYLNYYTSHRPSDLKKEKYRQNKQFINLLHYAIMNSPFYQEFYKNIDISKIKTIEDIALLPILTKTCLKENLEKIYTVSRKKSQCHYTGGTTGIPMAVRKRKQDVERRMAYLDAYKRSYGFINLKMRSARFFGKNIIPVSSNKKVFWRKNYFLKQRLYSTYYLKQENLSYYITDLNRFKPQSIDGFVSSIYTIAKYIDDNHLSLNFTPKAIFTTAETVLPYQKELIERVFSCPLSDQYASNEGAPFIIQCREGYYHEALDTGVFEHIKTPEGVKLLVTSFDSYGTPLIRYDIGDYIQESPAVECSCGSCFPIIGGIIGRDTNYLVTKGRGNITPVQLSVLIAELPLSIEQVQFLQKSKDLIVIRCSAKAPFSKEAYNKIILEKVRAYLGEDIRYKILWENALDRAPSGKFQLIVNQMKNH</sequence>
<keyword evidence="2" id="KW-1185">Reference proteome</keyword>
<organism evidence="1 2">
    <name type="scientific">Anaerocolumna cellulosilytica</name>
    <dbReference type="NCBI Taxonomy" id="433286"/>
    <lineage>
        <taxon>Bacteria</taxon>
        <taxon>Bacillati</taxon>
        <taxon>Bacillota</taxon>
        <taxon>Clostridia</taxon>
        <taxon>Lachnospirales</taxon>
        <taxon>Lachnospiraceae</taxon>
        <taxon>Anaerocolumna</taxon>
    </lineage>
</organism>
<dbReference type="RefSeq" id="WP_184089455.1">
    <property type="nucleotide sequence ID" value="NZ_AP023367.1"/>
</dbReference>
<dbReference type="PANTHER" id="PTHR36932:SF1">
    <property type="entry name" value="CAPSULAR POLYSACCHARIDE BIOSYNTHESIS PROTEIN"/>
    <property type="match status" value="1"/>
</dbReference>
<dbReference type="KEGG" id="acel:acsn021_22480"/>
<protein>
    <submittedName>
        <fullName evidence="1">Uncharacterized protein</fullName>
    </submittedName>
</protein>
<dbReference type="EMBL" id="AP023367">
    <property type="protein sequence ID" value="BCJ94679.1"/>
    <property type="molecule type" value="Genomic_DNA"/>
</dbReference>
<dbReference type="InterPro" id="IPR042099">
    <property type="entry name" value="ANL_N_sf"/>
</dbReference>